<proteinExistence type="predicted"/>
<evidence type="ECO:0000313" key="1">
    <source>
        <dbReference type="EMBL" id="KAJ9654018.1"/>
    </source>
</evidence>
<organism evidence="1 2">
    <name type="scientific">Neophaeococcomyces mojaviensis</name>
    <dbReference type="NCBI Taxonomy" id="3383035"/>
    <lineage>
        <taxon>Eukaryota</taxon>
        <taxon>Fungi</taxon>
        <taxon>Dikarya</taxon>
        <taxon>Ascomycota</taxon>
        <taxon>Pezizomycotina</taxon>
        <taxon>Eurotiomycetes</taxon>
        <taxon>Chaetothyriomycetidae</taxon>
        <taxon>Chaetothyriales</taxon>
        <taxon>Chaetothyriales incertae sedis</taxon>
        <taxon>Neophaeococcomyces</taxon>
    </lineage>
</organism>
<reference evidence="1" key="1">
    <citation type="submission" date="2022-10" db="EMBL/GenBank/DDBJ databases">
        <title>Culturing micro-colonial fungi from biological soil crusts in the Mojave desert and describing Neophaeococcomyces mojavensis, and introducing the new genera and species Taxawa tesnikishii.</title>
        <authorList>
            <person name="Kurbessoian T."/>
            <person name="Stajich J.E."/>
        </authorList>
    </citation>
    <scope>NUCLEOTIDE SEQUENCE</scope>
    <source>
        <strain evidence="1">JES_112</strain>
    </source>
</reference>
<gene>
    <name evidence="1" type="ORF">H2198_006873</name>
</gene>
<sequence>MSEGIKVTDPASADENGGKALPKVKTELTSDNEDDRSEAVSTREQNANSEKPRKKRNKKSKSKREGEEKEQTFVNGFPDPQQHGP</sequence>
<evidence type="ECO:0000313" key="2">
    <source>
        <dbReference type="Proteomes" id="UP001172386"/>
    </source>
</evidence>
<dbReference type="Proteomes" id="UP001172386">
    <property type="component" value="Unassembled WGS sequence"/>
</dbReference>
<dbReference type="EMBL" id="JAPDRQ010000134">
    <property type="protein sequence ID" value="KAJ9654018.1"/>
    <property type="molecule type" value="Genomic_DNA"/>
</dbReference>
<accession>A0ACC3A220</accession>
<keyword evidence="2" id="KW-1185">Reference proteome</keyword>
<comment type="caution">
    <text evidence="1">The sequence shown here is derived from an EMBL/GenBank/DDBJ whole genome shotgun (WGS) entry which is preliminary data.</text>
</comment>
<name>A0ACC3A220_9EURO</name>
<protein>
    <submittedName>
        <fullName evidence="1">Uncharacterized protein</fullName>
    </submittedName>
</protein>